<dbReference type="EMBL" id="CP101508">
    <property type="protein sequence ID" value="UTV26814.1"/>
    <property type="molecule type" value="Genomic_DNA"/>
</dbReference>
<evidence type="ECO:0008006" key="3">
    <source>
        <dbReference type="Google" id="ProtNLM"/>
    </source>
</evidence>
<proteinExistence type="predicted"/>
<name>A0ABY5GDM0_9GAMM</name>
<keyword evidence="2" id="KW-1185">Reference proteome</keyword>
<dbReference type="RefSeq" id="WP_255388024.1">
    <property type="nucleotide sequence ID" value="NZ_CP101508.1"/>
</dbReference>
<sequence length="296" mass="33686">MLITTLFTILIIGLGYYSYRSRQTQALLASRFNQVIGLRQLIHLLRFHRRKTHQILSEGSNQSSDKLLNEALAIQSLLKALNNQAEQTQKPMYRILRKRTGILLDSWSGYSLKRNQSTHGKTIRHVLYLIDDSITQGLLAADQDQLFQQYQSAWSITLNAIDSLSRFRHAIHSFEPGSSKVQREMRLHIQILHRRLGQMAMMSSQAVPAVVLDTLFEKFDQINLQNQPPQAVKAELYQLSLQFSDTLFNLFDLVLADIGDAISIRLPQLPTDAINVIQLPHTALTGQHYSGDKPVS</sequence>
<evidence type="ECO:0000313" key="1">
    <source>
        <dbReference type="EMBL" id="UTV26814.1"/>
    </source>
</evidence>
<reference evidence="1" key="1">
    <citation type="submission" date="2022-07" db="EMBL/GenBank/DDBJ databases">
        <title>Genome sequencing of Photobacterium atrarenae GJH2-4.</title>
        <authorList>
            <person name="Park S.-J."/>
        </authorList>
    </citation>
    <scope>NUCLEOTIDE SEQUENCE</scope>
    <source>
        <strain evidence="1">GJH2-4</strain>
    </source>
</reference>
<accession>A0ABY5GDM0</accession>
<protein>
    <recommendedName>
        <fullName evidence="3">Nitrate/nitrite sensing protein domain-containing protein</fullName>
    </recommendedName>
</protein>
<gene>
    <name evidence="1" type="ORF">NNL38_10665</name>
</gene>
<evidence type="ECO:0000313" key="2">
    <source>
        <dbReference type="Proteomes" id="UP001057998"/>
    </source>
</evidence>
<dbReference type="Proteomes" id="UP001057998">
    <property type="component" value="Chromosome 1"/>
</dbReference>
<organism evidence="1 2">
    <name type="scientific">Photobacterium atrarenae</name>
    <dbReference type="NCBI Taxonomy" id="865757"/>
    <lineage>
        <taxon>Bacteria</taxon>
        <taxon>Pseudomonadati</taxon>
        <taxon>Pseudomonadota</taxon>
        <taxon>Gammaproteobacteria</taxon>
        <taxon>Vibrionales</taxon>
        <taxon>Vibrionaceae</taxon>
        <taxon>Photobacterium</taxon>
    </lineage>
</organism>